<dbReference type="Proteomes" id="UP000886657">
    <property type="component" value="Unassembled WGS sequence"/>
</dbReference>
<dbReference type="InterPro" id="IPR011990">
    <property type="entry name" value="TPR-like_helical_dom_sf"/>
</dbReference>
<keyword evidence="2" id="KW-1133">Transmembrane helix</keyword>
<comment type="caution">
    <text evidence="3">The sequence shown here is derived from an EMBL/GenBank/DDBJ whole genome shotgun (WGS) entry which is preliminary data.</text>
</comment>
<protein>
    <submittedName>
        <fullName evidence="3">Sel1 repeat family protein</fullName>
    </submittedName>
</protein>
<dbReference type="EMBL" id="JADKIO010000005">
    <property type="protein sequence ID" value="MBK9795542.1"/>
    <property type="molecule type" value="Genomic_DNA"/>
</dbReference>
<feature type="region of interest" description="Disordered" evidence="1">
    <location>
        <begin position="1"/>
        <end position="75"/>
    </location>
</feature>
<dbReference type="Gene3D" id="1.25.40.10">
    <property type="entry name" value="Tetratricopeptide repeat domain"/>
    <property type="match status" value="1"/>
</dbReference>
<evidence type="ECO:0000313" key="4">
    <source>
        <dbReference type="Proteomes" id="UP000886657"/>
    </source>
</evidence>
<feature type="transmembrane region" description="Helical" evidence="2">
    <location>
        <begin position="109"/>
        <end position="129"/>
    </location>
</feature>
<gene>
    <name evidence="3" type="ORF">IPP58_03440</name>
</gene>
<dbReference type="AlphaFoldDB" id="A0A9D7XH01"/>
<sequence length="214" mass="23168">MSAPDARDPSTPKSSLEDTLRLPAGEPVDPRSTVQVDIPKLLSAQGTLKLPRLDPGTDPNQTQRLMRPKGDEPPIRVQKVDQPLEIEGQTQPQVKQPGSGRSFAWKLPLGLAVLVTLSAVAYFVSAGWFRTSPGASSVRAGTLGTGETGASTTEVYLQQAKAGDAHAMRMLGVMYYYGLNVPQDREKGLQWYRKAAEKGSDAARIELEKLEVAK</sequence>
<dbReference type="Pfam" id="PF08238">
    <property type="entry name" value="Sel1"/>
    <property type="match status" value="1"/>
</dbReference>
<evidence type="ECO:0000256" key="2">
    <source>
        <dbReference type="SAM" id="Phobius"/>
    </source>
</evidence>
<feature type="compositionally biased region" description="Basic and acidic residues" evidence="1">
    <location>
        <begin position="1"/>
        <end position="20"/>
    </location>
</feature>
<name>A0A9D7XH01_9BACT</name>
<dbReference type="SUPFAM" id="SSF81901">
    <property type="entry name" value="HCP-like"/>
    <property type="match status" value="1"/>
</dbReference>
<proteinExistence type="predicted"/>
<dbReference type="SMART" id="SM00671">
    <property type="entry name" value="SEL1"/>
    <property type="match status" value="1"/>
</dbReference>
<evidence type="ECO:0000256" key="1">
    <source>
        <dbReference type="SAM" id="MobiDB-lite"/>
    </source>
</evidence>
<accession>A0A9D7XH01</accession>
<evidence type="ECO:0000313" key="3">
    <source>
        <dbReference type="EMBL" id="MBK9795542.1"/>
    </source>
</evidence>
<keyword evidence="2" id="KW-0812">Transmembrane</keyword>
<keyword evidence="2" id="KW-0472">Membrane</keyword>
<reference evidence="3" key="1">
    <citation type="submission" date="2020-10" db="EMBL/GenBank/DDBJ databases">
        <title>Connecting structure to function with the recovery of over 1000 high-quality activated sludge metagenome-assembled genomes encoding full-length rRNA genes using long-read sequencing.</title>
        <authorList>
            <person name="Singleton C.M."/>
            <person name="Petriglieri F."/>
            <person name="Kristensen J.M."/>
            <person name="Kirkegaard R.H."/>
            <person name="Michaelsen T.Y."/>
            <person name="Andersen M.H."/>
            <person name="Karst S.M."/>
            <person name="Dueholm M.S."/>
            <person name="Nielsen P.H."/>
            <person name="Albertsen M."/>
        </authorList>
    </citation>
    <scope>NUCLEOTIDE SEQUENCE</scope>
    <source>
        <strain evidence="3">Skiv_18-Q3-R9-52_MAXAC.067</strain>
    </source>
</reference>
<organism evidence="3 4">
    <name type="scientific">Candidatus Geothrix skivensis</name>
    <dbReference type="NCBI Taxonomy" id="2954439"/>
    <lineage>
        <taxon>Bacteria</taxon>
        <taxon>Pseudomonadati</taxon>
        <taxon>Acidobacteriota</taxon>
        <taxon>Holophagae</taxon>
        <taxon>Holophagales</taxon>
        <taxon>Holophagaceae</taxon>
        <taxon>Geothrix</taxon>
    </lineage>
</organism>
<dbReference type="InterPro" id="IPR006597">
    <property type="entry name" value="Sel1-like"/>
</dbReference>